<dbReference type="RefSeq" id="WP_301218015.1">
    <property type="nucleotide sequence ID" value="NZ_JAROCB010000002.1"/>
</dbReference>
<evidence type="ECO:0000313" key="2">
    <source>
        <dbReference type="Proteomes" id="UP001174210"/>
    </source>
</evidence>
<sequence>MMDTALAAWLLVAISAVGMTALAIHDWRTSDAPDEERATVLREP</sequence>
<organism evidence="1 2">
    <name type="scientific">Leifsonia virtsii</name>
    <dbReference type="NCBI Taxonomy" id="3035915"/>
    <lineage>
        <taxon>Bacteria</taxon>
        <taxon>Bacillati</taxon>
        <taxon>Actinomycetota</taxon>
        <taxon>Actinomycetes</taxon>
        <taxon>Micrococcales</taxon>
        <taxon>Microbacteriaceae</taxon>
        <taxon>Leifsonia</taxon>
    </lineage>
</organism>
<proteinExistence type="predicted"/>
<accession>A0ABT8IX24</accession>
<comment type="caution">
    <text evidence="1">The sequence shown here is derived from an EMBL/GenBank/DDBJ whole genome shotgun (WGS) entry which is preliminary data.</text>
</comment>
<dbReference type="Proteomes" id="UP001174210">
    <property type="component" value="Unassembled WGS sequence"/>
</dbReference>
<keyword evidence="2" id="KW-1185">Reference proteome</keyword>
<gene>
    <name evidence="1" type="ORF">P5G59_08740</name>
</gene>
<protein>
    <submittedName>
        <fullName evidence="1">Uncharacterized protein</fullName>
    </submittedName>
</protein>
<dbReference type="EMBL" id="JAROCB010000002">
    <property type="protein sequence ID" value="MDN4597223.1"/>
    <property type="molecule type" value="Genomic_DNA"/>
</dbReference>
<evidence type="ECO:0000313" key="1">
    <source>
        <dbReference type="EMBL" id="MDN4597223.1"/>
    </source>
</evidence>
<reference evidence="1" key="1">
    <citation type="submission" date="2023-03" db="EMBL/GenBank/DDBJ databases">
        <title>MT1 and MT2 Draft Genomes of Novel Species.</title>
        <authorList>
            <person name="Venkateswaran K."/>
        </authorList>
    </citation>
    <scope>NUCLEOTIDE SEQUENCE</scope>
    <source>
        <strain evidence="1">F6_8S_P_1A</strain>
    </source>
</reference>
<name>A0ABT8IX24_9MICO</name>